<dbReference type="PANTHER" id="PTHR24058">
    <property type="entry name" value="DUAL SPECIFICITY PROTEIN KINASE"/>
    <property type="match status" value="1"/>
</dbReference>
<feature type="compositionally biased region" description="Acidic residues" evidence="9">
    <location>
        <begin position="1"/>
        <end position="15"/>
    </location>
</feature>
<dbReference type="InterPro" id="IPR050494">
    <property type="entry name" value="Ser_Thr_dual-spec_kinase"/>
</dbReference>
<keyword evidence="2" id="KW-0723">Serine/threonine-protein kinase</keyword>
<evidence type="ECO:0000256" key="6">
    <source>
        <dbReference type="ARBA" id="ARBA00022840"/>
    </source>
</evidence>
<dbReference type="PROSITE" id="PS50011">
    <property type="entry name" value="PROTEIN_KINASE_DOM"/>
    <property type="match status" value="1"/>
</dbReference>
<dbReference type="InterPro" id="IPR017441">
    <property type="entry name" value="Protein_kinase_ATP_BS"/>
</dbReference>
<dbReference type="InterPro" id="IPR011009">
    <property type="entry name" value="Kinase-like_dom_sf"/>
</dbReference>
<feature type="compositionally biased region" description="Basic residues" evidence="9">
    <location>
        <begin position="57"/>
        <end position="69"/>
    </location>
</feature>
<feature type="compositionally biased region" description="Low complexity" evidence="9">
    <location>
        <begin position="428"/>
        <end position="438"/>
    </location>
</feature>
<evidence type="ECO:0000313" key="12">
    <source>
        <dbReference type="Proteomes" id="UP000186583"/>
    </source>
</evidence>
<feature type="compositionally biased region" description="Basic and acidic residues" evidence="9">
    <location>
        <begin position="25"/>
        <end position="54"/>
    </location>
</feature>
<dbReference type="SUPFAM" id="SSF56112">
    <property type="entry name" value="Protein kinase-like (PK-like)"/>
    <property type="match status" value="1"/>
</dbReference>
<keyword evidence="5 11" id="KW-0418">Kinase</keyword>
<sequence>MTSSSDEGEITENDAVELKATSLPKKLDGNGVDRRDRPRDRHSASKSPERDIAARHNLSRRSRSPRGFKRPRDDRDYNGTGRQDSRRFRVHYEDGQRDSYRRTHVSYEDLDRPTSRGSNYSYDSRDRDRSRDRERYRERDNRDRDRDRDRERDRYQYKKPRNRSRSPYRPPRNDRGRDDRHFRDGGRDNLTDSFRGLRYDDQRDRDSQNGDAESNGVAGGRDPRASRQDAKPEKDYADERASATSRSEHQSYAFSGSKRVRLELTMDGRAPQVVEPDQEMEEPVVIDEEAEIERRRRRRDELLAKSSSATPLLVHALHAADKSAVSSPAQESTPLADTPGTGKKPVFSSPAPANSSEIASPAQGSSPGAIDIVNEKDLMNTHGGGAEQDGPSAADYDPTVDMKEDERRDERRHGNVGVHGEALDNKTEAQPQEQPQETPAKKPSTDDDDDDDFDMFAEDFDDDKYAAPNPAKVAVVDETRASPALAQPNGAILEGDDKDGYYKIRIGEIMNGRYQVQSTLGKGMFSGVARAVDVTTKKLVAIKIMRNNDALRKGGFTEIGILQKLNDADPENRKHIVKFERHFDHKGHLCMAFENLSLNLREVLKKFGNNVGINLSGTRAYAYQIFVGLAHMRKCSIIHADLKPDNILVNDSRTVLKICDLGTGIDKSDAATAHNEITPYLVSRFYRAPEIILGMPYDYAIDMWSIGCTLYELYTGKILFAGDSNNQMLKAIMEIRGKISPKLYKRGQLSAMHFDELGNFVSMERDKALGKTTARVLPVVKPTRDLRTRLFAASAGMDDAETRDLNNFVDLLEHCLALNPEKRIKPADALRHPFFTSRTAPSRR</sequence>
<evidence type="ECO:0000256" key="1">
    <source>
        <dbReference type="ARBA" id="ARBA00012513"/>
    </source>
</evidence>
<evidence type="ECO:0000256" key="5">
    <source>
        <dbReference type="ARBA" id="ARBA00022777"/>
    </source>
</evidence>
<feature type="compositionally biased region" description="Acidic residues" evidence="9">
    <location>
        <begin position="276"/>
        <end position="291"/>
    </location>
</feature>
<feature type="compositionally biased region" description="Polar residues" evidence="9">
    <location>
        <begin position="324"/>
        <end position="335"/>
    </location>
</feature>
<dbReference type="STRING" id="708187.A0A1Q8S713"/>
<name>A0A1Q8S713_9PEZI</name>
<evidence type="ECO:0000256" key="7">
    <source>
        <dbReference type="ARBA" id="ARBA00023596"/>
    </source>
</evidence>
<feature type="compositionally biased region" description="Polar residues" evidence="9">
    <location>
        <begin position="351"/>
        <end position="366"/>
    </location>
</feature>
<evidence type="ECO:0000313" key="11">
    <source>
        <dbReference type="EMBL" id="OLN97187.1"/>
    </source>
</evidence>
<keyword evidence="4 8" id="KW-0547">Nucleotide-binding</keyword>
<accession>A0A1Q8S713</accession>
<feature type="compositionally biased region" description="Acidic residues" evidence="9">
    <location>
        <begin position="446"/>
        <end position="456"/>
    </location>
</feature>
<feature type="compositionally biased region" description="Basic and acidic residues" evidence="9">
    <location>
        <begin position="221"/>
        <end position="249"/>
    </location>
</feature>
<keyword evidence="12" id="KW-1185">Reference proteome</keyword>
<dbReference type="InterPro" id="IPR008271">
    <property type="entry name" value="Ser/Thr_kinase_AS"/>
</dbReference>
<dbReference type="Proteomes" id="UP000186583">
    <property type="component" value="Unassembled WGS sequence"/>
</dbReference>
<evidence type="ECO:0000256" key="3">
    <source>
        <dbReference type="ARBA" id="ARBA00022679"/>
    </source>
</evidence>
<comment type="caution">
    <text evidence="11">The sequence shown here is derived from an EMBL/GenBank/DDBJ whole genome shotgun (WGS) entry which is preliminary data.</text>
</comment>
<organism evidence="11 12">
    <name type="scientific">Colletotrichum chlorophyti</name>
    <dbReference type="NCBI Taxonomy" id="708187"/>
    <lineage>
        <taxon>Eukaryota</taxon>
        <taxon>Fungi</taxon>
        <taxon>Dikarya</taxon>
        <taxon>Ascomycota</taxon>
        <taxon>Pezizomycotina</taxon>
        <taxon>Sordariomycetes</taxon>
        <taxon>Hypocreomycetidae</taxon>
        <taxon>Glomerellales</taxon>
        <taxon>Glomerellaceae</taxon>
        <taxon>Colletotrichum</taxon>
    </lineage>
</organism>
<feature type="compositionally biased region" description="Basic and acidic residues" evidence="9">
    <location>
        <begin position="123"/>
        <end position="156"/>
    </location>
</feature>
<dbReference type="GO" id="GO:0045292">
    <property type="term" value="P:mRNA cis splicing, via spliceosome"/>
    <property type="evidence" value="ECO:0007669"/>
    <property type="project" value="InterPro"/>
</dbReference>
<dbReference type="FunFam" id="1.10.510.10:FF:000078">
    <property type="entry name" value="Serine/threonine-protein kinase PRP4 homolog"/>
    <property type="match status" value="1"/>
</dbReference>
<dbReference type="EC" id="2.7.11.1" evidence="1"/>
<dbReference type="AlphaFoldDB" id="A0A1Q8S713"/>
<dbReference type="GO" id="GO:0004674">
    <property type="term" value="F:protein serine/threonine kinase activity"/>
    <property type="evidence" value="ECO:0007669"/>
    <property type="project" value="UniProtKB-KW"/>
</dbReference>
<keyword evidence="6 8" id="KW-0067">ATP-binding</keyword>
<dbReference type="CDD" id="cd14135">
    <property type="entry name" value="STKc_PRP4"/>
    <property type="match status" value="1"/>
</dbReference>
<proteinExistence type="inferred from homology"/>
<evidence type="ECO:0000259" key="10">
    <source>
        <dbReference type="PROSITE" id="PS50011"/>
    </source>
</evidence>
<dbReference type="PANTHER" id="PTHR24058:SF103">
    <property type="entry name" value="SERINE_THREONINE-PROTEIN KINASE PRP4 HOMOLOG"/>
    <property type="match status" value="1"/>
</dbReference>
<dbReference type="SMART" id="SM00220">
    <property type="entry name" value="S_TKc"/>
    <property type="match status" value="1"/>
</dbReference>
<comment type="similarity">
    <text evidence="7">Belongs to the protein kinase superfamily. CMGC Ser/Thr protein kinase family.</text>
</comment>
<evidence type="ECO:0000256" key="4">
    <source>
        <dbReference type="ARBA" id="ARBA00022741"/>
    </source>
</evidence>
<dbReference type="Pfam" id="PF00069">
    <property type="entry name" value="Pkinase"/>
    <property type="match status" value="1"/>
</dbReference>
<dbReference type="GO" id="GO:0005524">
    <property type="term" value="F:ATP binding"/>
    <property type="evidence" value="ECO:0007669"/>
    <property type="project" value="UniProtKB-UniRule"/>
</dbReference>
<keyword evidence="3" id="KW-0808">Transferase</keyword>
<dbReference type="OrthoDB" id="9332038at2759"/>
<dbReference type="Gene3D" id="1.10.510.10">
    <property type="entry name" value="Transferase(Phosphotransferase) domain 1"/>
    <property type="match status" value="1"/>
</dbReference>
<evidence type="ECO:0000256" key="8">
    <source>
        <dbReference type="PROSITE-ProRule" id="PRU10141"/>
    </source>
</evidence>
<feature type="compositionally biased region" description="Basic and acidic residues" evidence="9">
    <location>
        <begin position="70"/>
        <end position="114"/>
    </location>
</feature>
<dbReference type="PROSITE" id="PS00107">
    <property type="entry name" value="PROTEIN_KINASE_ATP"/>
    <property type="match status" value="1"/>
</dbReference>
<feature type="compositionally biased region" description="Basic and acidic residues" evidence="9">
    <location>
        <begin position="400"/>
        <end position="413"/>
    </location>
</feature>
<feature type="region of interest" description="Disordered" evidence="9">
    <location>
        <begin position="1"/>
        <end position="294"/>
    </location>
</feature>
<dbReference type="EMBL" id="MPGH01000011">
    <property type="protein sequence ID" value="OLN97187.1"/>
    <property type="molecule type" value="Genomic_DNA"/>
</dbReference>
<feature type="binding site" evidence="8">
    <location>
        <position position="543"/>
    </location>
    <ligand>
        <name>ATP</name>
        <dbReference type="ChEBI" id="CHEBI:30616"/>
    </ligand>
</feature>
<dbReference type="InterPro" id="IPR000719">
    <property type="entry name" value="Prot_kinase_dom"/>
</dbReference>
<dbReference type="Gene3D" id="3.30.200.20">
    <property type="entry name" value="Phosphorylase Kinase, domain 1"/>
    <property type="match status" value="1"/>
</dbReference>
<dbReference type="PROSITE" id="PS00108">
    <property type="entry name" value="PROTEIN_KINASE_ST"/>
    <property type="match status" value="1"/>
</dbReference>
<evidence type="ECO:0000256" key="9">
    <source>
        <dbReference type="SAM" id="MobiDB-lite"/>
    </source>
</evidence>
<feature type="domain" description="Protein kinase" evidence="10">
    <location>
        <begin position="514"/>
        <end position="835"/>
    </location>
</feature>
<feature type="compositionally biased region" description="Basic and acidic residues" evidence="9">
    <location>
        <begin position="171"/>
        <end position="208"/>
    </location>
</feature>
<protein>
    <recommendedName>
        <fullName evidence="1">non-specific serine/threonine protein kinase</fullName>
        <ecNumber evidence="1">2.7.11.1</ecNumber>
    </recommendedName>
</protein>
<evidence type="ECO:0000256" key="2">
    <source>
        <dbReference type="ARBA" id="ARBA00022527"/>
    </source>
</evidence>
<dbReference type="InterPro" id="IPR044092">
    <property type="entry name" value="STKc_PRP4"/>
</dbReference>
<feature type="compositionally biased region" description="Basic residues" evidence="9">
    <location>
        <begin position="157"/>
        <end position="166"/>
    </location>
</feature>
<gene>
    <name evidence="11" type="ORF">CCHL11_02113</name>
</gene>
<feature type="region of interest" description="Disordered" evidence="9">
    <location>
        <begin position="320"/>
        <end position="456"/>
    </location>
</feature>
<reference evidence="11 12" key="1">
    <citation type="submission" date="2016-11" db="EMBL/GenBank/DDBJ databases">
        <title>Draft Genome Assembly of Colletotrichum chlorophyti a pathogen of herbaceous plants.</title>
        <authorList>
            <person name="Gan P."/>
            <person name="Narusaka M."/>
            <person name="Tsushima A."/>
            <person name="Narusaka Y."/>
            <person name="Takano Y."/>
            <person name="Shirasu K."/>
        </authorList>
    </citation>
    <scope>NUCLEOTIDE SEQUENCE [LARGE SCALE GENOMIC DNA]</scope>
    <source>
        <strain evidence="11 12">NTL11</strain>
    </source>
</reference>